<dbReference type="OrthoDB" id="7362854at2"/>
<feature type="region of interest" description="Disordered" evidence="1">
    <location>
        <begin position="1"/>
        <end position="23"/>
    </location>
</feature>
<keyword evidence="3" id="KW-1185">Reference proteome</keyword>
<evidence type="ECO:0000313" key="3">
    <source>
        <dbReference type="Proteomes" id="UP000236752"/>
    </source>
</evidence>
<name>A0A1H5YG53_9RHOB</name>
<dbReference type="EMBL" id="FNUZ01000003">
    <property type="protein sequence ID" value="SEG22650.1"/>
    <property type="molecule type" value="Genomic_DNA"/>
</dbReference>
<organism evidence="2 3">
    <name type="scientific">Thalassococcus halodurans</name>
    <dbReference type="NCBI Taxonomy" id="373675"/>
    <lineage>
        <taxon>Bacteria</taxon>
        <taxon>Pseudomonadati</taxon>
        <taxon>Pseudomonadota</taxon>
        <taxon>Alphaproteobacteria</taxon>
        <taxon>Rhodobacterales</taxon>
        <taxon>Roseobacteraceae</taxon>
        <taxon>Thalassococcus</taxon>
    </lineage>
</organism>
<proteinExistence type="predicted"/>
<sequence length="58" mass="6691">MSLSSHLQELKKKHRVLSDAVEEAQRSPGVDDLRVAQLKKQKLKLKEEITRLSPQTMH</sequence>
<protein>
    <recommendedName>
        <fullName evidence="4">DUF465 domain-containing protein</fullName>
    </recommendedName>
</protein>
<reference evidence="2 3" key="1">
    <citation type="submission" date="2016-10" db="EMBL/GenBank/DDBJ databases">
        <authorList>
            <person name="de Groot N.N."/>
        </authorList>
    </citation>
    <scope>NUCLEOTIDE SEQUENCE [LARGE SCALE GENOMIC DNA]</scope>
    <source>
        <strain evidence="2 3">DSM 26915</strain>
    </source>
</reference>
<gene>
    <name evidence="2" type="ORF">SAMN04488045_2061</name>
</gene>
<dbReference type="Proteomes" id="UP000236752">
    <property type="component" value="Unassembled WGS sequence"/>
</dbReference>
<dbReference type="InterPro" id="IPR038444">
    <property type="entry name" value="DUF465_sf"/>
</dbReference>
<evidence type="ECO:0000313" key="2">
    <source>
        <dbReference type="EMBL" id="SEG22650.1"/>
    </source>
</evidence>
<dbReference type="AlphaFoldDB" id="A0A1H5YG53"/>
<dbReference type="RefSeq" id="WP_103910406.1">
    <property type="nucleotide sequence ID" value="NZ_FNUZ01000003.1"/>
</dbReference>
<dbReference type="Gene3D" id="6.10.280.50">
    <property type="match status" value="1"/>
</dbReference>
<dbReference type="InterPro" id="IPR007420">
    <property type="entry name" value="DUF465"/>
</dbReference>
<dbReference type="Pfam" id="PF04325">
    <property type="entry name" value="DUF465"/>
    <property type="match status" value="1"/>
</dbReference>
<evidence type="ECO:0008006" key="4">
    <source>
        <dbReference type="Google" id="ProtNLM"/>
    </source>
</evidence>
<accession>A0A1H5YG53</accession>
<evidence type="ECO:0000256" key="1">
    <source>
        <dbReference type="SAM" id="MobiDB-lite"/>
    </source>
</evidence>